<reference evidence="1 2" key="1">
    <citation type="submission" date="2015-01" db="EMBL/GenBank/DDBJ databases">
        <authorList>
            <person name="Xiang T."/>
            <person name="Song Y."/>
            <person name="Huang L."/>
            <person name="Wang B."/>
            <person name="Wu P."/>
        </authorList>
    </citation>
    <scope>NUCLEOTIDE SEQUENCE [LARGE SCALE GENOMIC DNA]</scope>
    <source>
        <strain evidence="1 2">Cc12</strain>
    </source>
</reference>
<proteinExistence type="predicted"/>
<dbReference type="InterPro" id="IPR058060">
    <property type="entry name" value="HYC_CC_PP"/>
</dbReference>
<organism evidence="1 2">
    <name type="scientific">Capnocytophaga canimorsus</name>
    <dbReference type="NCBI Taxonomy" id="28188"/>
    <lineage>
        <taxon>Bacteria</taxon>
        <taxon>Pseudomonadati</taxon>
        <taxon>Bacteroidota</taxon>
        <taxon>Flavobacteriia</taxon>
        <taxon>Flavobacteriales</taxon>
        <taxon>Flavobacteriaceae</taxon>
        <taxon>Capnocytophaga</taxon>
    </lineage>
</organism>
<dbReference type="Pfam" id="PF26622">
    <property type="entry name" value="DUF8199"/>
    <property type="match status" value="1"/>
</dbReference>
<protein>
    <submittedName>
        <fullName evidence="1">Uncharacterized protein</fullName>
    </submittedName>
</protein>
<dbReference type="NCBIfam" id="NF047658">
    <property type="entry name" value="HYC_CC_PP"/>
    <property type="match status" value="1"/>
</dbReference>
<accession>A0A0B7HJT3</accession>
<evidence type="ECO:0000313" key="2">
    <source>
        <dbReference type="Proteomes" id="UP000044026"/>
    </source>
</evidence>
<dbReference type="EMBL" id="CDOE01000072">
    <property type="protein sequence ID" value="CEN38919.1"/>
    <property type="molecule type" value="Genomic_DNA"/>
</dbReference>
<dbReference type="AlphaFoldDB" id="A0A0B7HJT3"/>
<sequence length="110" mass="12437">MHYCKEKLASVSVTIEPMAMDKEPDSCCLSNKENTPCCDDKSVEAPQTDDEFLSKILKINESTFILPCEVAHIFVKTASAERKLSNSYTQNTQSNSPPLYQLYCRLVFYA</sequence>
<dbReference type="InterPro" id="IPR058512">
    <property type="entry name" value="DUF8199"/>
</dbReference>
<name>A0A0B7HJT3_9FLAO</name>
<evidence type="ECO:0000313" key="1">
    <source>
        <dbReference type="EMBL" id="CEN38919.1"/>
    </source>
</evidence>
<dbReference type="Proteomes" id="UP000044026">
    <property type="component" value="Unassembled WGS sequence"/>
</dbReference>
<gene>
    <name evidence="1" type="ORF">CCAN12_740085</name>
</gene>